<keyword evidence="6" id="KW-0805">Transcription regulation</keyword>
<dbReference type="Pfam" id="PF13912">
    <property type="entry name" value="zf-C2H2_6"/>
    <property type="match status" value="1"/>
</dbReference>
<evidence type="ECO:0000259" key="10">
    <source>
        <dbReference type="PROSITE" id="PS50157"/>
    </source>
</evidence>
<dbReference type="SUPFAM" id="SSF57667">
    <property type="entry name" value="beta-beta-alpha zinc fingers"/>
    <property type="match status" value="2"/>
</dbReference>
<organism evidence="11 12">
    <name type="scientific">Steinernema carpocapsae</name>
    <name type="common">Entomopathogenic nematode</name>
    <dbReference type="NCBI Taxonomy" id="34508"/>
    <lineage>
        <taxon>Eukaryota</taxon>
        <taxon>Metazoa</taxon>
        <taxon>Ecdysozoa</taxon>
        <taxon>Nematoda</taxon>
        <taxon>Chromadorea</taxon>
        <taxon>Rhabditida</taxon>
        <taxon>Tylenchina</taxon>
        <taxon>Panagrolaimomorpha</taxon>
        <taxon>Strongyloidoidea</taxon>
        <taxon>Steinernematidae</taxon>
        <taxon>Steinernema</taxon>
    </lineage>
</organism>
<gene>
    <name evidence="11" type="ORF">L596_019207</name>
</gene>
<comment type="subcellular location">
    <subcellularLocation>
        <location evidence="1">Nucleus</location>
    </subcellularLocation>
</comment>
<sequence length="217" mass="24831">MLINPFTGLPLIWPVPQPPPPPASIFPNQAEFQKNFIEAIMRMQLQKLQMAQISPPRLDFSRLADSIQMEQACAKTSPCSSNLLQTTPKIRRTTRTKRRFICSFCQREFSKSYNLQIHERTHTNERPFPCDICQKRFRRQDHLRDHKYTHAPVKPFVCDICNRGFCQSRTLQVHRSSHEISPSLVASLPLNLSGLSSPSSSDVSISSIVNVTSDEDH</sequence>
<dbReference type="STRING" id="34508.A0A4U5MPS2"/>
<evidence type="ECO:0000313" key="12">
    <source>
        <dbReference type="Proteomes" id="UP000298663"/>
    </source>
</evidence>
<proteinExistence type="predicted"/>
<comment type="caution">
    <text evidence="11">The sequence shown here is derived from an EMBL/GenBank/DDBJ whole genome shotgun (WGS) entry which is preliminary data.</text>
</comment>
<keyword evidence="7" id="KW-0804">Transcription</keyword>
<evidence type="ECO:0000256" key="1">
    <source>
        <dbReference type="ARBA" id="ARBA00004123"/>
    </source>
</evidence>
<feature type="domain" description="C2H2-type" evidence="10">
    <location>
        <begin position="128"/>
        <end position="155"/>
    </location>
</feature>
<dbReference type="PROSITE" id="PS50157">
    <property type="entry name" value="ZINC_FINGER_C2H2_2"/>
    <property type="match status" value="3"/>
</dbReference>
<dbReference type="Gene3D" id="3.30.160.60">
    <property type="entry name" value="Classic Zinc Finger"/>
    <property type="match status" value="3"/>
</dbReference>
<evidence type="ECO:0000256" key="7">
    <source>
        <dbReference type="ARBA" id="ARBA00023163"/>
    </source>
</evidence>
<dbReference type="AlphaFoldDB" id="A0A4U5MPS2"/>
<dbReference type="Proteomes" id="UP000298663">
    <property type="component" value="Unassembled WGS sequence"/>
</dbReference>
<accession>A0A4U5MPS2</accession>
<evidence type="ECO:0000256" key="5">
    <source>
        <dbReference type="ARBA" id="ARBA00022833"/>
    </source>
</evidence>
<keyword evidence="4 9" id="KW-0863">Zinc-finger</keyword>
<dbReference type="GO" id="GO:0000977">
    <property type="term" value="F:RNA polymerase II transcription regulatory region sequence-specific DNA binding"/>
    <property type="evidence" value="ECO:0007669"/>
    <property type="project" value="TreeGrafter"/>
</dbReference>
<dbReference type="GO" id="GO:0008270">
    <property type="term" value="F:zinc ion binding"/>
    <property type="evidence" value="ECO:0007669"/>
    <property type="project" value="UniProtKB-KW"/>
</dbReference>
<dbReference type="PANTHER" id="PTHR14196">
    <property type="entry name" value="ODD-SKIPPED - RELATED"/>
    <property type="match status" value="1"/>
</dbReference>
<dbReference type="SMART" id="SM00355">
    <property type="entry name" value="ZnF_C2H2"/>
    <property type="match status" value="3"/>
</dbReference>
<keyword evidence="3" id="KW-0677">Repeat</keyword>
<evidence type="ECO:0000256" key="9">
    <source>
        <dbReference type="PROSITE-ProRule" id="PRU00042"/>
    </source>
</evidence>
<keyword evidence="2" id="KW-0479">Metal-binding</keyword>
<reference evidence="11 12" key="1">
    <citation type="journal article" date="2015" name="Genome Biol.">
        <title>Comparative genomics of Steinernema reveals deeply conserved gene regulatory networks.</title>
        <authorList>
            <person name="Dillman A.R."/>
            <person name="Macchietto M."/>
            <person name="Porter C.F."/>
            <person name="Rogers A."/>
            <person name="Williams B."/>
            <person name="Antoshechkin I."/>
            <person name="Lee M.M."/>
            <person name="Goodwin Z."/>
            <person name="Lu X."/>
            <person name="Lewis E.E."/>
            <person name="Goodrich-Blair H."/>
            <person name="Stock S.P."/>
            <person name="Adams B.J."/>
            <person name="Sternberg P.W."/>
            <person name="Mortazavi A."/>
        </authorList>
    </citation>
    <scope>NUCLEOTIDE SEQUENCE [LARGE SCALE GENOMIC DNA]</scope>
    <source>
        <strain evidence="11 12">ALL</strain>
    </source>
</reference>
<dbReference type="PROSITE" id="PS00028">
    <property type="entry name" value="ZINC_FINGER_C2H2_1"/>
    <property type="match status" value="3"/>
</dbReference>
<dbReference type="InterPro" id="IPR050717">
    <property type="entry name" value="C2H2-ZF_Transcription_Reg"/>
</dbReference>
<evidence type="ECO:0000256" key="4">
    <source>
        <dbReference type="ARBA" id="ARBA00022771"/>
    </source>
</evidence>
<dbReference type="FunFam" id="3.30.160.60:FF:000870">
    <property type="entry name" value="zinc finger protein 197 isoform X1"/>
    <property type="match status" value="1"/>
</dbReference>
<dbReference type="GO" id="GO:0000981">
    <property type="term" value="F:DNA-binding transcription factor activity, RNA polymerase II-specific"/>
    <property type="evidence" value="ECO:0007669"/>
    <property type="project" value="TreeGrafter"/>
</dbReference>
<dbReference type="PANTHER" id="PTHR14196:SF0">
    <property type="entry name" value="PROTEIN BOWEL"/>
    <property type="match status" value="1"/>
</dbReference>
<dbReference type="FunFam" id="3.30.160.60:FF:000090">
    <property type="entry name" value="Odd-skipped-related transciption factor 2"/>
    <property type="match status" value="1"/>
</dbReference>
<name>A0A4U5MPS2_STECR</name>
<feature type="domain" description="C2H2-type" evidence="10">
    <location>
        <begin position="156"/>
        <end position="178"/>
    </location>
</feature>
<protein>
    <recommendedName>
        <fullName evidence="10">C2H2-type domain-containing protein</fullName>
    </recommendedName>
</protein>
<evidence type="ECO:0000256" key="2">
    <source>
        <dbReference type="ARBA" id="ARBA00022723"/>
    </source>
</evidence>
<evidence type="ECO:0000256" key="8">
    <source>
        <dbReference type="ARBA" id="ARBA00023242"/>
    </source>
</evidence>
<keyword evidence="5" id="KW-0862">Zinc</keyword>
<dbReference type="Pfam" id="PF00096">
    <property type="entry name" value="zf-C2H2"/>
    <property type="match status" value="2"/>
</dbReference>
<dbReference type="InterPro" id="IPR013087">
    <property type="entry name" value="Znf_C2H2_type"/>
</dbReference>
<keyword evidence="8" id="KW-0539">Nucleus</keyword>
<dbReference type="OrthoDB" id="9451254at2759"/>
<evidence type="ECO:0000256" key="3">
    <source>
        <dbReference type="ARBA" id="ARBA00022737"/>
    </source>
</evidence>
<dbReference type="InterPro" id="IPR036236">
    <property type="entry name" value="Znf_C2H2_sf"/>
</dbReference>
<feature type="domain" description="C2H2-type" evidence="10">
    <location>
        <begin position="100"/>
        <end position="127"/>
    </location>
</feature>
<keyword evidence="12" id="KW-1185">Reference proteome</keyword>
<evidence type="ECO:0000313" key="11">
    <source>
        <dbReference type="EMBL" id="TKR71641.1"/>
    </source>
</evidence>
<evidence type="ECO:0000256" key="6">
    <source>
        <dbReference type="ARBA" id="ARBA00023015"/>
    </source>
</evidence>
<reference evidence="11 12" key="2">
    <citation type="journal article" date="2019" name="G3 (Bethesda)">
        <title>Hybrid Assembly of the Genome of the Entomopathogenic Nematode Steinernema carpocapsae Identifies the X-Chromosome.</title>
        <authorList>
            <person name="Serra L."/>
            <person name="Macchietto M."/>
            <person name="Macias-Munoz A."/>
            <person name="McGill C.J."/>
            <person name="Rodriguez I.M."/>
            <person name="Rodriguez B."/>
            <person name="Murad R."/>
            <person name="Mortazavi A."/>
        </authorList>
    </citation>
    <scope>NUCLEOTIDE SEQUENCE [LARGE SCALE GENOMIC DNA]</scope>
    <source>
        <strain evidence="11 12">ALL</strain>
    </source>
</reference>
<dbReference type="GO" id="GO:0005634">
    <property type="term" value="C:nucleus"/>
    <property type="evidence" value="ECO:0007669"/>
    <property type="project" value="UniProtKB-SubCell"/>
</dbReference>
<dbReference type="EMBL" id="AZBU02000006">
    <property type="protein sequence ID" value="TKR71641.1"/>
    <property type="molecule type" value="Genomic_DNA"/>
</dbReference>